<protein>
    <submittedName>
        <fullName evidence="1">Uncharacterized protein</fullName>
    </submittedName>
</protein>
<proteinExistence type="predicted"/>
<evidence type="ECO:0000313" key="2">
    <source>
        <dbReference type="Proteomes" id="UP000178085"/>
    </source>
</evidence>
<name>A0A1F4NRC1_UNCK3</name>
<comment type="caution">
    <text evidence="1">The sequence shown here is derived from an EMBL/GenBank/DDBJ whole genome shotgun (WGS) entry which is preliminary data.</text>
</comment>
<evidence type="ECO:0000313" key="1">
    <source>
        <dbReference type="EMBL" id="OGB73837.1"/>
    </source>
</evidence>
<dbReference type="EMBL" id="METD01000001">
    <property type="protein sequence ID" value="OGB73837.1"/>
    <property type="molecule type" value="Genomic_DNA"/>
</dbReference>
<organism evidence="1 2">
    <name type="scientific">candidate division Kazan bacterium RIFCSPLOWO2_01_FULL_45_19</name>
    <dbReference type="NCBI Taxonomy" id="1798538"/>
    <lineage>
        <taxon>Bacteria</taxon>
        <taxon>Bacteria division Kazan-3B-28</taxon>
    </lineage>
</organism>
<dbReference type="Proteomes" id="UP000178085">
    <property type="component" value="Unassembled WGS sequence"/>
</dbReference>
<dbReference type="AlphaFoldDB" id="A0A1F4NRC1"/>
<sequence length="161" mass="18519">MERHKRLKNLEATEQYLFHGSPDEIGELEPRQPYIFDKKQNKMVPDGEPAVVASPYSDVAIFRAIVNKKNIPEKHWSGFGYDGENKKLKFRMSRSTADTAKEAKGYVHVLNRNEFTPKSPERPEGMEWRSDKSVKPVEIVEVTADYLPEDISIEPDPSENQ</sequence>
<reference evidence="1 2" key="1">
    <citation type="journal article" date="2016" name="Nat. Commun.">
        <title>Thousands of microbial genomes shed light on interconnected biogeochemical processes in an aquifer system.</title>
        <authorList>
            <person name="Anantharaman K."/>
            <person name="Brown C.T."/>
            <person name="Hug L.A."/>
            <person name="Sharon I."/>
            <person name="Castelle C.J."/>
            <person name="Probst A.J."/>
            <person name="Thomas B.C."/>
            <person name="Singh A."/>
            <person name="Wilkins M.J."/>
            <person name="Karaoz U."/>
            <person name="Brodie E.L."/>
            <person name="Williams K.H."/>
            <person name="Hubbard S.S."/>
            <person name="Banfield J.F."/>
        </authorList>
    </citation>
    <scope>NUCLEOTIDE SEQUENCE [LARGE SCALE GENOMIC DNA]</scope>
</reference>
<accession>A0A1F4NRC1</accession>
<gene>
    <name evidence="1" type="ORF">A3K51_03400</name>
</gene>